<gene>
    <name evidence="12" type="ORF">DI555_21635</name>
</gene>
<keyword evidence="7" id="KW-0862">Zinc</keyword>
<dbReference type="PANTHER" id="PTHR46494:SF3">
    <property type="entry name" value="ZINC TRANSPORT PROTEIN ZNTB"/>
    <property type="match status" value="1"/>
</dbReference>
<comment type="subcellular location">
    <subcellularLocation>
        <location evidence="1">Cell membrane</location>
        <topology evidence="1">Multi-pass membrane protein</topology>
    </subcellularLocation>
</comment>
<dbReference type="Proteomes" id="UP000249082">
    <property type="component" value="Unassembled WGS sequence"/>
</dbReference>
<comment type="caution">
    <text evidence="12">The sequence shown here is derived from an EMBL/GenBank/DDBJ whole genome shotgun (WGS) entry which is preliminary data.</text>
</comment>
<evidence type="ECO:0000256" key="11">
    <source>
        <dbReference type="SAM" id="Phobius"/>
    </source>
</evidence>
<evidence type="ECO:0000256" key="5">
    <source>
        <dbReference type="ARBA" id="ARBA00022519"/>
    </source>
</evidence>
<keyword evidence="5" id="KW-0997">Cell inner membrane</keyword>
<dbReference type="Pfam" id="PF01544">
    <property type="entry name" value="CorA"/>
    <property type="match status" value="1"/>
</dbReference>
<dbReference type="Gene3D" id="1.20.58.340">
    <property type="entry name" value="Magnesium transport protein CorA, transmembrane region"/>
    <property type="match status" value="2"/>
</dbReference>
<dbReference type="AlphaFoldDB" id="A0A2W5ND70"/>
<keyword evidence="9" id="KW-0406">Ion transport</keyword>
<evidence type="ECO:0000256" key="3">
    <source>
        <dbReference type="ARBA" id="ARBA00022448"/>
    </source>
</evidence>
<evidence type="ECO:0000313" key="12">
    <source>
        <dbReference type="EMBL" id="PZQ51044.1"/>
    </source>
</evidence>
<dbReference type="CDD" id="cd12834">
    <property type="entry name" value="ZntB_u1"/>
    <property type="match status" value="1"/>
</dbReference>
<evidence type="ECO:0000313" key="13">
    <source>
        <dbReference type="Proteomes" id="UP000249082"/>
    </source>
</evidence>
<name>A0A2W5ND70_9SPHN</name>
<dbReference type="GO" id="GO:0015087">
    <property type="term" value="F:cobalt ion transmembrane transporter activity"/>
    <property type="evidence" value="ECO:0007669"/>
    <property type="project" value="TreeGrafter"/>
</dbReference>
<evidence type="ECO:0000256" key="1">
    <source>
        <dbReference type="ARBA" id="ARBA00004651"/>
    </source>
</evidence>
<dbReference type="GO" id="GO:0050897">
    <property type="term" value="F:cobalt ion binding"/>
    <property type="evidence" value="ECO:0007669"/>
    <property type="project" value="TreeGrafter"/>
</dbReference>
<keyword evidence="3" id="KW-0813">Transport</keyword>
<feature type="transmembrane region" description="Helical" evidence="11">
    <location>
        <begin position="291"/>
        <end position="311"/>
    </location>
</feature>
<keyword evidence="4" id="KW-1003">Cell membrane</keyword>
<dbReference type="SUPFAM" id="SSF143865">
    <property type="entry name" value="CorA soluble domain-like"/>
    <property type="match status" value="1"/>
</dbReference>
<reference evidence="12 13" key="1">
    <citation type="submission" date="2017-08" db="EMBL/GenBank/DDBJ databases">
        <title>Infants hospitalized years apart are colonized by the same room-sourced microbial strains.</title>
        <authorList>
            <person name="Brooks B."/>
            <person name="Olm M.R."/>
            <person name="Firek B.A."/>
            <person name="Baker R."/>
            <person name="Thomas B.C."/>
            <person name="Morowitz M.J."/>
            <person name="Banfield J.F."/>
        </authorList>
    </citation>
    <scope>NUCLEOTIDE SEQUENCE [LARGE SCALE GENOMIC DNA]</scope>
    <source>
        <strain evidence="12">S2_005_002_R2_33</strain>
    </source>
</reference>
<keyword evidence="6 11" id="KW-0812">Transmembrane</keyword>
<dbReference type="SUPFAM" id="SSF144083">
    <property type="entry name" value="Magnesium transport protein CorA, transmembrane region"/>
    <property type="match status" value="1"/>
</dbReference>
<evidence type="ECO:0000256" key="10">
    <source>
        <dbReference type="ARBA" id="ARBA00023136"/>
    </source>
</evidence>
<protein>
    <submittedName>
        <fullName evidence="12">Magnesium transporter CorA</fullName>
    </submittedName>
</protein>
<dbReference type="PANTHER" id="PTHR46494">
    <property type="entry name" value="CORA FAMILY METAL ION TRANSPORTER (EUROFUNG)"/>
    <property type="match status" value="1"/>
</dbReference>
<organism evidence="12 13">
    <name type="scientific">Novosphingobium pentaromativorans</name>
    <dbReference type="NCBI Taxonomy" id="205844"/>
    <lineage>
        <taxon>Bacteria</taxon>
        <taxon>Pseudomonadati</taxon>
        <taxon>Pseudomonadota</taxon>
        <taxon>Alphaproteobacteria</taxon>
        <taxon>Sphingomonadales</taxon>
        <taxon>Sphingomonadaceae</taxon>
        <taxon>Novosphingobium</taxon>
    </lineage>
</organism>
<evidence type="ECO:0000256" key="2">
    <source>
        <dbReference type="ARBA" id="ARBA00009765"/>
    </source>
</evidence>
<dbReference type="InterPro" id="IPR002523">
    <property type="entry name" value="MgTranspt_CorA/ZnTranspt_ZntB"/>
</dbReference>
<evidence type="ECO:0000256" key="6">
    <source>
        <dbReference type="ARBA" id="ARBA00022692"/>
    </source>
</evidence>
<feature type="transmembrane region" description="Helical" evidence="11">
    <location>
        <begin position="257"/>
        <end position="279"/>
    </location>
</feature>
<proteinExistence type="inferred from homology"/>
<evidence type="ECO:0000256" key="7">
    <source>
        <dbReference type="ARBA" id="ARBA00022833"/>
    </source>
</evidence>
<accession>A0A2W5ND70</accession>
<dbReference type="Gene3D" id="3.30.460.20">
    <property type="entry name" value="CorA soluble domain-like"/>
    <property type="match status" value="1"/>
</dbReference>
<dbReference type="InterPro" id="IPR045863">
    <property type="entry name" value="CorA_TM1_TM2"/>
</dbReference>
<dbReference type="EMBL" id="QFPX01000029">
    <property type="protein sequence ID" value="PZQ51044.1"/>
    <property type="molecule type" value="Genomic_DNA"/>
</dbReference>
<dbReference type="GO" id="GO:0015095">
    <property type="term" value="F:magnesium ion transmembrane transporter activity"/>
    <property type="evidence" value="ECO:0007669"/>
    <property type="project" value="TreeGrafter"/>
</dbReference>
<evidence type="ECO:0000256" key="4">
    <source>
        <dbReference type="ARBA" id="ARBA00022475"/>
    </source>
</evidence>
<dbReference type="GO" id="GO:0000287">
    <property type="term" value="F:magnesium ion binding"/>
    <property type="evidence" value="ECO:0007669"/>
    <property type="project" value="TreeGrafter"/>
</dbReference>
<comment type="similarity">
    <text evidence="2">Belongs to the CorA metal ion transporter (MIT) (TC 1.A.35) family.</text>
</comment>
<dbReference type="GO" id="GO:0005886">
    <property type="term" value="C:plasma membrane"/>
    <property type="evidence" value="ECO:0007669"/>
    <property type="project" value="UniProtKB-SubCell"/>
</dbReference>
<sequence length="319" mass="35506">MGPGLIWGMDAGADGAFAVTDCEVPPDGRFRWLHLNLAHQRTRRWIEQFEPLPAAARELLLSADTHQRALVDRDTVACVLHDFERDFDVADTARIGGLRMALMPGLMITARLHPIRSADIVRNRLSRWVGTFGGPQALELLVSAISENMADICRSLSAEVQHVEDVFLDARDPPKARDLIGIRRRLAQIQRLISGMRGVFQRLEKDEDLPEDLLPTVEKIAQRIQSLDADVIGVQSQLRLLREELDIQESQRTNQNLYILSIITALMLPATLVTGIFGMNTGGLPFANGPYGTLHAALMAGGAAIATYLLLRWMGFMRR</sequence>
<keyword evidence="8 11" id="KW-1133">Transmembrane helix</keyword>
<keyword evidence="10 11" id="KW-0472">Membrane</keyword>
<evidence type="ECO:0000256" key="9">
    <source>
        <dbReference type="ARBA" id="ARBA00023065"/>
    </source>
</evidence>
<dbReference type="InterPro" id="IPR045861">
    <property type="entry name" value="CorA_cytoplasmic_dom"/>
</dbReference>
<evidence type="ECO:0000256" key="8">
    <source>
        <dbReference type="ARBA" id="ARBA00022989"/>
    </source>
</evidence>